<accession>A0ABY6LU62</accession>
<evidence type="ECO:0000313" key="2">
    <source>
        <dbReference type="Proteomes" id="UP001235939"/>
    </source>
</evidence>
<evidence type="ECO:0008006" key="3">
    <source>
        <dbReference type="Google" id="ProtNLM"/>
    </source>
</evidence>
<keyword evidence="2" id="KW-1185">Reference proteome</keyword>
<proteinExistence type="predicted"/>
<protein>
    <recommendedName>
        <fullName evidence="3">Integrase catalytic domain-containing protein</fullName>
    </recommendedName>
</protein>
<dbReference type="EMBL" id="CP092886">
    <property type="protein sequence ID" value="UYV84790.1"/>
    <property type="molecule type" value="Genomic_DNA"/>
</dbReference>
<dbReference type="SUPFAM" id="SSF53098">
    <property type="entry name" value="Ribonuclease H-like"/>
    <property type="match status" value="1"/>
</dbReference>
<reference evidence="1 2" key="1">
    <citation type="submission" date="2022-03" db="EMBL/GenBank/DDBJ databases">
        <title>A chromosomal length assembly of Cordylochernes scorpioides.</title>
        <authorList>
            <person name="Zeh D."/>
            <person name="Zeh J."/>
        </authorList>
    </citation>
    <scope>NUCLEOTIDE SEQUENCE [LARGE SCALE GENOMIC DNA]</scope>
    <source>
        <strain evidence="1">IN4F17</strain>
        <tissue evidence="1">Whole Body</tissue>
    </source>
</reference>
<organism evidence="1 2">
    <name type="scientific">Cordylochernes scorpioides</name>
    <dbReference type="NCBI Taxonomy" id="51811"/>
    <lineage>
        <taxon>Eukaryota</taxon>
        <taxon>Metazoa</taxon>
        <taxon>Ecdysozoa</taxon>
        <taxon>Arthropoda</taxon>
        <taxon>Chelicerata</taxon>
        <taxon>Arachnida</taxon>
        <taxon>Pseudoscorpiones</taxon>
        <taxon>Cheliferoidea</taxon>
        <taxon>Chernetidae</taxon>
        <taxon>Cordylochernes</taxon>
    </lineage>
</organism>
<gene>
    <name evidence="1" type="ORF">LAZ67_X003518</name>
</gene>
<dbReference type="InterPro" id="IPR036397">
    <property type="entry name" value="RNaseH_sf"/>
</dbReference>
<evidence type="ECO:0000313" key="1">
    <source>
        <dbReference type="EMBL" id="UYV84790.1"/>
    </source>
</evidence>
<sequence>MEVIPLENITSESVAFYNNWVSRFGTPYTIVSDQGRQFTSQVFKDLAAIGGTNCNILLLTILKVMLQPLLQLARQNPELKTFLHQTTSPALDRALVASDDRAIPQINPLGLTASPLSHFKVECSVGPTPQAASINIGYAEAWLFNPEEEDIEDYVKELKCGWQ</sequence>
<dbReference type="Proteomes" id="UP001235939">
    <property type="component" value="Chromosome X"/>
</dbReference>
<dbReference type="Gene3D" id="3.30.420.10">
    <property type="entry name" value="Ribonuclease H-like superfamily/Ribonuclease H"/>
    <property type="match status" value="1"/>
</dbReference>
<name>A0ABY6LU62_9ARAC</name>
<dbReference type="InterPro" id="IPR012337">
    <property type="entry name" value="RNaseH-like_sf"/>
</dbReference>